<name>A0ACC6P6B2_9BURK</name>
<organism evidence="1 2">
    <name type="scientific">Amphibiibacter pelophylacis</name>
    <dbReference type="NCBI Taxonomy" id="1799477"/>
    <lineage>
        <taxon>Bacteria</taxon>
        <taxon>Pseudomonadati</taxon>
        <taxon>Pseudomonadota</taxon>
        <taxon>Betaproteobacteria</taxon>
        <taxon>Burkholderiales</taxon>
        <taxon>Sphaerotilaceae</taxon>
        <taxon>Amphibiibacter</taxon>
    </lineage>
</organism>
<sequence>MIALPAPFTALTHSHDLHLLQPGQDDVAAWSIDQRKRWHGQPLAVLLPGDTAALAAAVALCAQHGLRMVVQGGNTGLVGGGVPDGSGQEVVISLRRMNRIRAVDPLNLCLIAEAGCTLAQVQEAAQAHGLLFPLSLASEGSCTIGGNLASNAGGTQVLRYGNARDLCLGLEAVSASGQVLHGLKTLRKDNSGYDLRQLLLGSEGTLAIISAASLKLFARPQRLHTALALCSDLDQACDLLMAARSRLGPLLTAFEVMNATARALVRRHFPAIRQPLDGPWAVLLEWEQHGMDDATGQAQNEALWQALLAGGQAQDVALAQSQAQAQQMWALRESISAAQGREGLNVKHDIALPISAIPAFCQGTDAALLARWPGVRGVNFGHLGDGNLHYNVQAPEGEDPAAFLATHEAAINRVVFDAVQAAGGTFSAEHGIGWLKKDELAQRGQPLQLDWMRRIKAALDPHNLLGRGRLLDV</sequence>
<dbReference type="EMBL" id="JAWDIE010000026">
    <property type="protein sequence ID" value="MEJ7139399.1"/>
    <property type="molecule type" value="Genomic_DNA"/>
</dbReference>
<accession>A0ACC6P6B2</accession>
<keyword evidence="2" id="KW-1185">Reference proteome</keyword>
<comment type="caution">
    <text evidence="1">The sequence shown here is derived from an EMBL/GenBank/DDBJ whole genome shotgun (WGS) entry which is preliminary data.</text>
</comment>
<proteinExistence type="predicted"/>
<reference evidence="1" key="1">
    <citation type="submission" date="2023-10" db="EMBL/GenBank/DDBJ databases">
        <title>Amphibacter perezi, gen. nov., sp. nov. a novel taxa of the family Comamonadaceae, class Betaproteobacteria isolated from the skin microbiota of Pelophylax perezi from different populations.</title>
        <authorList>
            <person name="Costa S."/>
            <person name="Proenca D.N."/>
            <person name="Lopes I."/>
            <person name="Morais P.V."/>
        </authorList>
    </citation>
    <scope>NUCLEOTIDE SEQUENCE</scope>
    <source>
        <strain evidence="1">SL12-8</strain>
    </source>
</reference>
<gene>
    <name evidence="1" type="ORF">RV045_13315</name>
</gene>
<evidence type="ECO:0000313" key="1">
    <source>
        <dbReference type="EMBL" id="MEJ7139399.1"/>
    </source>
</evidence>
<dbReference type="Proteomes" id="UP001364695">
    <property type="component" value="Unassembled WGS sequence"/>
</dbReference>
<evidence type="ECO:0000313" key="2">
    <source>
        <dbReference type="Proteomes" id="UP001364695"/>
    </source>
</evidence>
<protein>
    <submittedName>
        <fullName evidence="1">FAD-binding oxidoreductase</fullName>
    </submittedName>
</protein>